<dbReference type="PANTHER" id="PTHR14491:SF8">
    <property type="entry name" value="ANKYRIN REPEAT DOMAIN-CONTAINING PROTEIN SOWAHD"/>
    <property type="match status" value="1"/>
</dbReference>
<protein>
    <submittedName>
        <fullName evidence="5">Sosondowah ankyrin repeat domain family member D</fullName>
    </submittedName>
</protein>
<dbReference type="Pfam" id="PF12796">
    <property type="entry name" value="Ank_2"/>
    <property type="match status" value="1"/>
</dbReference>
<proteinExistence type="inferred from homology"/>
<reference evidence="5 6" key="1">
    <citation type="journal article" date="2014" name="Nat. Genet.">
        <title>Whole-genome sequence of a flatfish provides insights into ZW sex chromosome evolution and adaptation to a benthic lifestyle.</title>
        <authorList>
            <person name="Chen S."/>
            <person name="Zhang G."/>
            <person name="Shao C."/>
            <person name="Huang Q."/>
            <person name="Liu G."/>
            <person name="Zhang P."/>
            <person name="Song W."/>
            <person name="An N."/>
            <person name="Chalopin D."/>
            <person name="Volff J.N."/>
            <person name="Hong Y."/>
            <person name="Li Q."/>
            <person name="Sha Z."/>
            <person name="Zhou H."/>
            <person name="Xie M."/>
            <person name="Yu Q."/>
            <person name="Liu Y."/>
            <person name="Xiang H."/>
            <person name="Wang N."/>
            <person name="Wu K."/>
            <person name="Yang C."/>
            <person name="Zhou Q."/>
            <person name="Liao X."/>
            <person name="Yang L."/>
            <person name="Hu Q."/>
            <person name="Zhang J."/>
            <person name="Meng L."/>
            <person name="Jin L."/>
            <person name="Tian Y."/>
            <person name="Lian J."/>
            <person name="Yang J."/>
            <person name="Miao G."/>
            <person name="Liu S."/>
            <person name="Liang Z."/>
            <person name="Yan F."/>
            <person name="Li Y."/>
            <person name="Sun B."/>
            <person name="Zhang H."/>
            <person name="Zhang J."/>
            <person name="Zhu Y."/>
            <person name="Du M."/>
            <person name="Zhao Y."/>
            <person name="Schartl M."/>
            <person name="Tang Q."/>
            <person name="Wang J."/>
        </authorList>
    </citation>
    <scope>NUCLEOTIDE SEQUENCE</scope>
</reference>
<accession>A0A3P8UIQ2</accession>
<name>A0A3P8UIQ2_CYNSE</name>
<dbReference type="Ensembl" id="ENSCSET00000003147.1">
    <property type="protein sequence ID" value="ENSCSEP00000003103.1"/>
    <property type="gene ID" value="ENSCSEG00000002035.1"/>
</dbReference>
<dbReference type="InterPro" id="IPR036770">
    <property type="entry name" value="Ankyrin_rpt-contain_sf"/>
</dbReference>
<dbReference type="PROSITE" id="PS50088">
    <property type="entry name" value="ANK_REPEAT"/>
    <property type="match status" value="1"/>
</dbReference>
<evidence type="ECO:0000256" key="3">
    <source>
        <dbReference type="ARBA" id="ARBA00038122"/>
    </source>
</evidence>
<comment type="similarity">
    <text evidence="3">Belongs to the SOWAH family.</text>
</comment>
<reference evidence="5" key="3">
    <citation type="submission" date="2025-09" db="UniProtKB">
        <authorList>
            <consortium name="Ensembl"/>
        </authorList>
    </citation>
    <scope>IDENTIFICATION</scope>
</reference>
<dbReference type="InParanoid" id="A0A3P8UIQ2"/>
<evidence type="ECO:0000256" key="2">
    <source>
        <dbReference type="ARBA" id="ARBA00023043"/>
    </source>
</evidence>
<keyword evidence="2 4" id="KW-0040">ANK repeat</keyword>
<sequence length="265" mass="29102">MWRAYEFWISDSRFGSTPPSVWPTDIELSFRTQVSAAAAAAAGSRGLRCFPTARSEKPLTGLRPLVHGQRSTIRSMEHAWMLCAADGNLNTILDFATEDPYLLTRRDFISGFSVLHWLAKRGQDEDLVKVLRFAHTAGVPVDVNARGSGGLTPLHVASMHGHHMVIKHLVGAFGADVEQMDYNGKRAWQYLSGDAPQELKELLGSEDEHAAGGKQTVSPGDVTFSEEVQPGPAEEIGFTGRRSSSWRFGSLRKFMPSVSFIGNKT</sequence>
<keyword evidence="6" id="KW-1185">Reference proteome</keyword>
<feature type="repeat" description="ANK" evidence="4">
    <location>
        <begin position="149"/>
        <end position="182"/>
    </location>
</feature>
<organism evidence="5 6">
    <name type="scientific">Cynoglossus semilaevis</name>
    <name type="common">Tongue sole</name>
    <dbReference type="NCBI Taxonomy" id="244447"/>
    <lineage>
        <taxon>Eukaryota</taxon>
        <taxon>Metazoa</taxon>
        <taxon>Chordata</taxon>
        <taxon>Craniata</taxon>
        <taxon>Vertebrata</taxon>
        <taxon>Euteleostomi</taxon>
        <taxon>Actinopterygii</taxon>
        <taxon>Neopterygii</taxon>
        <taxon>Teleostei</taxon>
        <taxon>Neoteleostei</taxon>
        <taxon>Acanthomorphata</taxon>
        <taxon>Carangaria</taxon>
        <taxon>Pleuronectiformes</taxon>
        <taxon>Pleuronectoidei</taxon>
        <taxon>Cynoglossidae</taxon>
        <taxon>Cynoglossinae</taxon>
        <taxon>Cynoglossus</taxon>
    </lineage>
</organism>
<dbReference type="SUPFAM" id="SSF48403">
    <property type="entry name" value="Ankyrin repeat"/>
    <property type="match status" value="1"/>
</dbReference>
<keyword evidence="1" id="KW-0677">Repeat</keyword>
<dbReference type="PANTHER" id="PTHR14491">
    <property type="entry name" value="SOSONDOWAH, ISOFORM G"/>
    <property type="match status" value="1"/>
</dbReference>
<dbReference type="GeneTree" id="ENSGT00950000183003"/>
<dbReference type="Proteomes" id="UP000265120">
    <property type="component" value="Chromosome 15"/>
</dbReference>
<dbReference type="AlphaFoldDB" id="A0A3P8UIQ2"/>
<evidence type="ECO:0000313" key="6">
    <source>
        <dbReference type="Proteomes" id="UP000265120"/>
    </source>
</evidence>
<dbReference type="Gene3D" id="1.25.40.20">
    <property type="entry name" value="Ankyrin repeat-containing domain"/>
    <property type="match status" value="1"/>
</dbReference>
<evidence type="ECO:0000256" key="1">
    <source>
        <dbReference type="ARBA" id="ARBA00022737"/>
    </source>
</evidence>
<dbReference type="SMART" id="SM00248">
    <property type="entry name" value="ANK"/>
    <property type="match status" value="2"/>
</dbReference>
<dbReference type="PROSITE" id="PS50297">
    <property type="entry name" value="ANK_REP_REGION"/>
    <property type="match status" value="1"/>
</dbReference>
<dbReference type="InterPro" id="IPR002110">
    <property type="entry name" value="Ankyrin_rpt"/>
</dbReference>
<evidence type="ECO:0000256" key="4">
    <source>
        <dbReference type="PROSITE-ProRule" id="PRU00023"/>
    </source>
</evidence>
<evidence type="ECO:0000313" key="5">
    <source>
        <dbReference type="Ensembl" id="ENSCSEP00000003103.1"/>
    </source>
</evidence>
<reference evidence="5" key="2">
    <citation type="submission" date="2025-08" db="UniProtKB">
        <authorList>
            <consortium name="Ensembl"/>
        </authorList>
    </citation>
    <scope>IDENTIFICATION</scope>
</reference>